<dbReference type="Proteomes" id="UP001278766">
    <property type="component" value="Unassembled WGS sequence"/>
</dbReference>
<accession>A0AAE0HFW8</accession>
<keyword evidence="9" id="KW-0137">Centromere</keyword>
<evidence type="ECO:0000256" key="3">
    <source>
        <dbReference type="ARBA" id="ARBA00022454"/>
    </source>
</evidence>
<dbReference type="GO" id="GO:0000444">
    <property type="term" value="C:MIS12/MIND type complex"/>
    <property type="evidence" value="ECO:0007669"/>
    <property type="project" value="InterPro"/>
</dbReference>
<keyword evidence="6" id="KW-0995">Kinetochore</keyword>
<evidence type="ECO:0000256" key="6">
    <source>
        <dbReference type="ARBA" id="ARBA00022838"/>
    </source>
</evidence>
<dbReference type="PANTHER" id="PTHR15459">
    <property type="entry name" value="POLYAMINE-MODULATED FACTOR 1"/>
    <property type="match status" value="1"/>
</dbReference>
<keyword evidence="5" id="KW-0498">Mitosis</keyword>
<keyword evidence="4" id="KW-0132">Cell division</keyword>
<evidence type="ECO:0000256" key="8">
    <source>
        <dbReference type="ARBA" id="ARBA00023306"/>
    </source>
</evidence>
<name>A0AAE0HFW8_9PEZI</name>
<reference evidence="11" key="1">
    <citation type="journal article" date="2023" name="Mol. Phylogenet. Evol.">
        <title>Genome-scale phylogeny and comparative genomics of the fungal order Sordariales.</title>
        <authorList>
            <person name="Hensen N."/>
            <person name="Bonometti L."/>
            <person name="Westerberg I."/>
            <person name="Brannstrom I.O."/>
            <person name="Guillou S."/>
            <person name="Cros-Aarteil S."/>
            <person name="Calhoun S."/>
            <person name="Haridas S."/>
            <person name="Kuo A."/>
            <person name="Mondo S."/>
            <person name="Pangilinan J."/>
            <person name="Riley R."/>
            <person name="LaButti K."/>
            <person name="Andreopoulos B."/>
            <person name="Lipzen A."/>
            <person name="Chen C."/>
            <person name="Yan M."/>
            <person name="Daum C."/>
            <person name="Ng V."/>
            <person name="Clum A."/>
            <person name="Steindorff A."/>
            <person name="Ohm R.A."/>
            <person name="Martin F."/>
            <person name="Silar P."/>
            <person name="Natvig D.O."/>
            <person name="Lalanne C."/>
            <person name="Gautier V."/>
            <person name="Ament-Velasquez S.L."/>
            <person name="Kruys A."/>
            <person name="Hutchinson M.I."/>
            <person name="Powell A.J."/>
            <person name="Barry K."/>
            <person name="Miller A.N."/>
            <person name="Grigoriev I.V."/>
            <person name="Debuchy R."/>
            <person name="Gladieux P."/>
            <person name="Hiltunen Thoren M."/>
            <person name="Johannesson H."/>
        </authorList>
    </citation>
    <scope>NUCLEOTIDE SEQUENCE</scope>
    <source>
        <strain evidence="11">CBS 168.71</strain>
    </source>
</reference>
<keyword evidence="3" id="KW-0158">Chromosome</keyword>
<feature type="region of interest" description="Disordered" evidence="10">
    <location>
        <begin position="1"/>
        <end position="97"/>
    </location>
</feature>
<evidence type="ECO:0000313" key="12">
    <source>
        <dbReference type="Proteomes" id="UP001278766"/>
    </source>
</evidence>
<evidence type="ECO:0000256" key="5">
    <source>
        <dbReference type="ARBA" id="ARBA00022776"/>
    </source>
</evidence>
<feature type="compositionally biased region" description="Pro residues" evidence="10">
    <location>
        <begin position="80"/>
        <end position="95"/>
    </location>
</feature>
<keyword evidence="7" id="KW-0539">Nucleus</keyword>
<evidence type="ECO:0000256" key="10">
    <source>
        <dbReference type="SAM" id="MobiDB-lite"/>
    </source>
</evidence>
<evidence type="ECO:0000256" key="7">
    <source>
        <dbReference type="ARBA" id="ARBA00023242"/>
    </source>
</evidence>
<reference evidence="11" key="2">
    <citation type="submission" date="2023-06" db="EMBL/GenBank/DDBJ databases">
        <authorList>
            <consortium name="Lawrence Berkeley National Laboratory"/>
            <person name="Haridas S."/>
            <person name="Hensen N."/>
            <person name="Bonometti L."/>
            <person name="Westerberg I."/>
            <person name="Brannstrom I.O."/>
            <person name="Guillou S."/>
            <person name="Cros-Aarteil S."/>
            <person name="Calhoun S."/>
            <person name="Kuo A."/>
            <person name="Mondo S."/>
            <person name="Pangilinan J."/>
            <person name="Riley R."/>
            <person name="Labutti K."/>
            <person name="Andreopoulos B."/>
            <person name="Lipzen A."/>
            <person name="Chen C."/>
            <person name="Yanf M."/>
            <person name="Daum C."/>
            <person name="Ng V."/>
            <person name="Clum A."/>
            <person name="Steindorff A."/>
            <person name="Ohm R."/>
            <person name="Martin F."/>
            <person name="Silar P."/>
            <person name="Natvig D."/>
            <person name="Lalanne C."/>
            <person name="Gautier V."/>
            <person name="Ament-Velasquez S.L."/>
            <person name="Kruys A."/>
            <person name="Hutchinson M.I."/>
            <person name="Powell A.J."/>
            <person name="Barry K."/>
            <person name="Miller A.N."/>
            <person name="Grigoriev I.V."/>
            <person name="Debuchy R."/>
            <person name="Gladieux P."/>
            <person name="Thoren M.H."/>
            <person name="Johannesson H."/>
        </authorList>
    </citation>
    <scope>NUCLEOTIDE SEQUENCE</scope>
    <source>
        <strain evidence="11">CBS 168.71</strain>
    </source>
</reference>
<dbReference type="AlphaFoldDB" id="A0AAE0HFW8"/>
<proteinExistence type="predicted"/>
<comment type="caution">
    <text evidence="11">The sequence shown here is derived from an EMBL/GenBank/DDBJ whole genome shotgun (WGS) entry which is preliminary data.</text>
</comment>
<organism evidence="11 12">
    <name type="scientific">Chaetomium fimeti</name>
    <dbReference type="NCBI Taxonomy" id="1854472"/>
    <lineage>
        <taxon>Eukaryota</taxon>
        <taxon>Fungi</taxon>
        <taxon>Dikarya</taxon>
        <taxon>Ascomycota</taxon>
        <taxon>Pezizomycotina</taxon>
        <taxon>Sordariomycetes</taxon>
        <taxon>Sordariomycetidae</taxon>
        <taxon>Sordariales</taxon>
        <taxon>Chaetomiaceae</taxon>
        <taxon>Chaetomium</taxon>
    </lineage>
</organism>
<keyword evidence="8" id="KW-0131">Cell cycle</keyword>
<dbReference type="GeneID" id="87840752"/>
<sequence length="298" mass="31824">MASEQDPVPAPAQQRQPQPQPQDPDTEMLDQQPPAPPAQTEPSATSTTEDPENTPQNQQDQSQTQPQNQDQDATQEEKQPTPPPAAPPPPPPPGPRAARLQALFASTAKHTLDKINKENFGACFPTISNKAPGTLEFVQRQMVERLGGLWNKEFETIMANRQVVARLNELEELVGDATRRRMEADDPSSPPVPPHTLPAPTILQAHLAPHLASHQSQLNAKLQNTQAANARLWDEIRAQRAEMEALLAGVEKAVRDTDGANGLLGEVADELAAETRAAEGDVRAVTAGGGGGGGGGAK</sequence>
<evidence type="ECO:0000256" key="4">
    <source>
        <dbReference type="ARBA" id="ARBA00022618"/>
    </source>
</evidence>
<feature type="compositionally biased region" description="Low complexity" evidence="10">
    <location>
        <begin position="1"/>
        <end position="17"/>
    </location>
</feature>
<dbReference type="InterPro" id="IPR007128">
    <property type="entry name" value="PMF1/Nnf1"/>
</dbReference>
<protein>
    <submittedName>
        <fullName evidence="11">Nnf1-domain-containing protein</fullName>
    </submittedName>
</protein>
<comment type="subcellular location">
    <subcellularLocation>
        <location evidence="2">Chromosome</location>
        <location evidence="2">Centromere</location>
        <location evidence="2">Kinetochore</location>
    </subcellularLocation>
    <subcellularLocation>
        <location evidence="1">Nucleus</location>
    </subcellularLocation>
</comment>
<gene>
    <name evidence="11" type="ORF">B0H64DRAFT_395958</name>
</gene>
<evidence type="ECO:0000256" key="1">
    <source>
        <dbReference type="ARBA" id="ARBA00004123"/>
    </source>
</evidence>
<dbReference type="GO" id="GO:0051301">
    <property type="term" value="P:cell division"/>
    <property type="evidence" value="ECO:0007669"/>
    <property type="project" value="UniProtKB-KW"/>
</dbReference>
<keyword evidence="12" id="KW-1185">Reference proteome</keyword>
<evidence type="ECO:0000256" key="2">
    <source>
        <dbReference type="ARBA" id="ARBA00004629"/>
    </source>
</evidence>
<dbReference type="EMBL" id="JAUEPN010000004">
    <property type="protein sequence ID" value="KAK3295680.1"/>
    <property type="molecule type" value="Genomic_DNA"/>
</dbReference>
<dbReference type="Pfam" id="PF03980">
    <property type="entry name" value="Nnf1"/>
    <property type="match status" value="1"/>
</dbReference>
<dbReference type="GO" id="GO:0005634">
    <property type="term" value="C:nucleus"/>
    <property type="evidence" value="ECO:0007669"/>
    <property type="project" value="UniProtKB-SubCell"/>
</dbReference>
<dbReference type="RefSeq" id="XP_062659194.1">
    <property type="nucleotide sequence ID" value="XM_062803804.1"/>
</dbReference>
<feature type="compositionally biased region" description="Low complexity" evidence="10">
    <location>
        <begin position="40"/>
        <end position="72"/>
    </location>
</feature>
<evidence type="ECO:0000313" key="11">
    <source>
        <dbReference type="EMBL" id="KAK3295680.1"/>
    </source>
</evidence>
<dbReference type="PANTHER" id="PTHR15459:SF3">
    <property type="entry name" value="POLYAMINE-MODULATED FACTOR 1"/>
    <property type="match status" value="1"/>
</dbReference>
<dbReference type="GO" id="GO:0007059">
    <property type="term" value="P:chromosome segregation"/>
    <property type="evidence" value="ECO:0007669"/>
    <property type="project" value="TreeGrafter"/>
</dbReference>
<evidence type="ECO:0000256" key="9">
    <source>
        <dbReference type="ARBA" id="ARBA00023328"/>
    </source>
</evidence>